<proteinExistence type="inferred from homology"/>
<feature type="transmembrane region" description="Helical" evidence="9">
    <location>
        <begin position="169"/>
        <end position="190"/>
    </location>
</feature>
<evidence type="ECO:0000256" key="5">
    <source>
        <dbReference type="ARBA" id="ARBA00022692"/>
    </source>
</evidence>
<protein>
    <submittedName>
        <fullName evidence="10">AGCS family alanine or glycine:cation symporter</fullName>
    </submittedName>
</protein>
<evidence type="ECO:0000256" key="4">
    <source>
        <dbReference type="ARBA" id="ARBA00022475"/>
    </source>
</evidence>
<feature type="transmembrane region" description="Helical" evidence="9">
    <location>
        <begin position="290"/>
        <end position="314"/>
    </location>
</feature>
<evidence type="ECO:0000313" key="10">
    <source>
        <dbReference type="EMBL" id="PFG30007.1"/>
    </source>
</evidence>
<comment type="similarity">
    <text evidence="2 9">Belongs to the alanine or glycine:cation symporter (AGCS) (TC 2.A.25) family.</text>
</comment>
<dbReference type="GO" id="GO:0005283">
    <property type="term" value="F:amino acid:sodium symporter activity"/>
    <property type="evidence" value="ECO:0007669"/>
    <property type="project" value="InterPro"/>
</dbReference>
<evidence type="ECO:0000256" key="2">
    <source>
        <dbReference type="ARBA" id="ARBA00009261"/>
    </source>
</evidence>
<dbReference type="RefSeq" id="WP_098406520.1">
    <property type="nucleotide sequence ID" value="NZ_PDJE01000001.1"/>
</dbReference>
<organism evidence="10 11">
    <name type="scientific">Paramicrobacterium agarici</name>
    <dbReference type="NCBI Taxonomy" id="630514"/>
    <lineage>
        <taxon>Bacteria</taxon>
        <taxon>Bacillati</taxon>
        <taxon>Actinomycetota</taxon>
        <taxon>Actinomycetes</taxon>
        <taxon>Micrococcales</taxon>
        <taxon>Microbacteriaceae</taxon>
        <taxon>Paramicrobacterium</taxon>
    </lineage>
</organism>
<dbReference type="InterPro" id="IPR001463">
    <property type="entry name" value="Na/Ala_symport"/>
</dbReference>
<dbReference type="FunFam" id="1.20.1740.10:FF:000004">
    <property type="entry name" value="Sodium:alanine symporter family protein"/>
    <property type="match status" value="1"/>
</dbReference>
<evidence type="ECO:0000256" key="6">
    <source>
        <dbReference type="ARBA" id="ARBA00022847"/>
    </source>
</evidence>
<dbReference type="NCBIfam" id="TIGR00835">
    <property type="entry name" value="agcS"/>
    <property type="match status" value="1"/>
</dbReference>
<keyword evidence="7 9" id="KW-1133">Transmembrane helix</keyword>
<dbReference type="EMBL" id="PDJE01000001">
    <property type="protein sequence ID" value="PFG30007.1"/>
    <property type="molecule type" value="Genomic_DNA"/>
</dbReference>
<sequence>MDVISAINDLIWNPMAYLALGLGLFFTVLTRGIQFRRIPDMIRELGAKKDTPDGNSPLQAVLLTLASRVGVGNIAGVATAIYAGGPGAMFWMVLCALLGSASAYAESTLAQVFKTKIDGEHRGGVPYYVEKGLKAKWLAVILAAMILIGYGFVFPGVQSNNIAQSVNEAFSIPLWASALFVTALLAFVIIGGTKRIVAVAQVFVPFMAAGYIIATIIMLAMNAEQIWPTLQLVFSSAFGVNQVFGGILGAAVAWGVRRAVFSNVAGVGEGTFGAASAAVRHPAKQGLVQAFSIFIDTVVVCNATGIMILISGIYDVADENGTLIFSGANGIEAGPAYTQAAIDTIAPGIGPGFVAVALFFFAFTTLIAFYYIAKTNLVYLFRGRAVIIADWVLKAGMIAITFYGSVESPSLIWAIGDIGYGSIGWVNMICILLLSPIVFKVTRDYDRQRRAGTDLSFNPEALGIKRAHFWMENHTGTIARAESEGLLDDETR</sequence>
<evidence type="ECO:0000256" key="1">
    <source>
        <dbReference type="ARBA" id="ARBA00004651"/>
    </source>
</evidence>
<dbReference type="PANTHER" id="PTHR30330">
    <property type="entry name" value="AGSS FAMILY TRANSPORTER, SODIUM-ALANINE"/>
    <property type="match status" value="1"/>
</dbReference>
<dbReference type="PRINTS" id="PR00175">
    <property type="entry name" value="NAALASMPORT"/>
</dbReference>
<feature type="transmembrane region" description="Helical" evidence="9">
    <location>
        <begin position="353"/>
        <end position="373"/>
    </location>
</feature>
<feature type="transmembrane region" description="Helical" evidence="9">
    <location>
        <begin position="58"/>
        <end position="82"/>
    </location>
</feature>
<comment type="caution">
    <text evidence="10">The sequence shown here is derived from an EMBL/GenBank/DDBJ whole genome shotgun (WGS) entry which is preliminary data.</text>
</comment>
<keyword evidence="11" id="KW-1185">Reference proteome</keyword>
<keyword evidence="6 9" id="KW-0769">Symport</keyword>
<accession>A0A2A9DT92</accession>
<dbReference type="PANTHER" id="PTHR30330:SF7">
    <property type="entry name" value="SODIUM_PROTON-DEPENDENT ALANINE CARRIER PROTEIN YRBD-RELATED"/>
    <property type="match status" value="1"/>
</dbReference>
<feature type="transmembrane region" description="Helical" evidence="9">
    <location>
        <begin position="418"/>
        <end position="439"/>
    </location>
</feature>
<feature type="transmembrane region" description="Helical" evidence="9">
    <location>
        <begin position="15"/>
        <end position="33"/>
    </location>
</feature>
<evidence type="ECO:0000256" key="7">
    <source>
        <dbReference type="ARBA" id="ARBA00022989"/>
    </source>
</evidence>
<reference evidence="10 11" key="1">
    <citation type="submission" date="2017-10" db="EMBL/GenBank/DDBJ databases">
        <title>Sequencing the genomes of 1000 actinobacteria strains.</title>
        <authorList>
            <person name="Klenk H.-P."/>
        </authorList>
    </citation>
    <scope>NUCLEOTIDE SEQUENCE [LARGE SCALE GENOMIC DNA]</scope>
    <source>
        <strain evidence="10 11">DSM 21798</strain>
    </source>
</reference>
<evidence type="ECO:0000313" key="11">
    <source>
        <dbReference type="Proteomes" id="UP000221369"/>
    </source>
</evidence>
<feature type="transmembrane region" description="Helical" evidence="9">
    <location>
        <begin position="88"/>
        <end position="105"/>
    </location>
</feature>
<evidence type="ECO:0000256" key="9">
    <source>
        <dbReference type="RuleBase" id="RU363064"/>
    </source>
</evidence>
<dbReference type="AlphaFoldDB" id="A0A2A9DT92"/>
<keyword evidence="4 9" id="KW-1003">Cell membrane</keyword>
<keyword evidence="8 9" id="KW-0472">Membrane</keyword>
<dbReference type="Pfam" id="PF01235">
    <property type="entry name" value="Na_Ala_symp"/>
    <property type="match status" value="1"/>
</dbReference>
<keyword evidence="3 9" id="KW-0813">Transport</keyword>
<feature type="transmembrane region" description="Helical" evidence="9">
    <location>
        <begin position="202"/>
        <end position="221"/>
    </location>
</feature>
<keyword evidence="5 9" id="KW-0812">Transmembrane</keyword>
<comment type="subcellular location">
    <subcellularLocation>
        <location evidence="1 9">Cell membrane</location>
        <topology evidence="1 9">Multi-pass membrane protein</topology>
    </subcellularLocation>
</comment>
<evidence type="ECO:0000256" key="3">
    <source>
        <dbReference type="ARBA" id="ARBA00022448"/>
    </source>
</evidence>
<gene>
    <name evidence="10" type="ORF">ATJ78_0927</name>
</gene>
<dbReference type="GO" id="GO:0005886">
    <property type="term" value="C:plasma membrane"/>
    <property type="evidence" value="ECO:0007669"/>
    <property type="project" value="UniProtKB-SubCell"/>
</dbReference>
<evidence type="ECO:0000256" key="8">
    <source>
        <dbReference type="ARBA" id="ARBA00023136"/>
    </source>
</evidence>
<name>A0A2A9DT92_9MICO</name>
<feature type="transmembrane region" description="Helical" evidence="9">
    <location>
        <begin position="137"/>
        <end position="157"/>
    </location>
</feature>
<dbReference type="Gene3D" id="1.20.1740.10">
    <property type="entry name" value="Amino acid/polyamine transporter I"/>
    <property type="match status" value="1"/>
</dbReference>
<dbReference type="Proteomes" id="UP000221369">
    <property type="component" value="Unassembled WGS sequence"/>
</dbReference>
<feature type="transmembrane region" description="Helical" evidence="9">
    <location>
        <begin position="385"/>
        <end position="406"/>
    </location>
</feature>
<feature type="transmembrane region" description="Helical" evidence="9">
    <location>
        <begin position="233"/>
        <end position="256"/>
    </location>
</feature>